<dbReference type="Pfam" id="PF00146">
    <property type="entry name" value="NADHdh"/>
    <property type="match status" value="1"/>
</dbReference>
<evidence type="ECO:0000313" key="6">
    <source>
        <dbReference type="EMBL" id="TCK61111.1"/>
    </source>
</evidence>
<feature type="transmembrane region" description="Helical" evidence="5">
    <location>
        <begin position="6"/>
        <end position="30"/>
    </location>
</feature>
<name>A0A4V2PS31_9GAMM</name>
<gene>
    <name evidence="6" type="ORF">EV690_0554</name>
</gene>
<evidence type="ECO:0000256" key="4">
    <source>
        <dbReference type="ARBA" id="ARBA00023136"/>
    </source>
</evidence>
<accession>A0A4V2PS31</accession>
<sequence>MTYHSLWFPLLCGFIQAVMLLVLAPFFAGLSRVLRAKMHSRKGPPIWQEYRDLFKLMARQEVAPSDSGTAFRIAPFILLGTLLVIAMALPMLTVQSPFFAGGDIITLIYLFAIFRFFFALAGLDSGSPFAGIGASREMNLGVLVEPTLMLSMIVVALIAGSTNISLISHTLAQSWQFPTATVLALIACAFAAFIEMGKIPFDVAEAEQELQEGPLSEYSGVGLALMKWSLSLKQVVVAALFLAIFIPFGKSVSPSFIGVLGGFVALLIKLVVVFVLAALVENAMARGRFLLTDRVTWLGFGIAALAFVFFLTGI</sequence>
<comment type="subcellular location">
    <subcellularLocation>
        <location evidence="1">Membrane</location>
        <topology evidence="1">Multi-pass membrane protein</topology>
    </subcellularLocation>
</comment>
<dbReference type="InterPro" id="IPR052561">
    <property type="entry name" value="ComplexI_Subunit1"/>
</dbReference>
<dbReference type="PROSITE" id="PS00668">
    <property type="entry name" value="COMPLEX1_ND1_2"/>
    <property type="match status" value="1"/>
</dbReference>
<dbReference type="InterPro" id="IPR001694">
    <property type="entry name" value="NADH_UbQ_OxRdtase_su1/FPO"/>
</dbReference>
<evidence type="ECO:0000256" key="2">
    <source>
        <dbReference type="ARBA" id="ARBA00022692"/>
    </source>
</evidence>
<evidence type="ECO:0000313" key="7">
    <source>
        <dbReference type="Proteomes" id="UP000295565"/>
    </source>
</evidence>
<dbReference type="AlphaFoldDB" id="A0A4V2PS31"/>
<reference evidence="6 7" key="1">
    <citation type="submission" date="2019-03" db="EMBL/GenBank/DDBJ databases">
        <title>Genomic Encyclopedia of Type Strains, Phase IV (KMG-IV): sequencing the most valuable type-strain genomes for metagenomic binning, comparative biology and taxonomic classification.</title>
        <authorList>
            <person name="Goeker M."/>
        </authorList>
    </citation>
    <scope>NUCLEOTIDE SEQUENCE [LARGE SCALE GENOMIC DNA]</scope>
    <source>
        <strain evidence="6 7">DSM 18577</strain>
    </source>
</reference>
<dbReference type="OrthoDB" id="9778499at2"/>
<dbReference type="RefSeq" id="WP_131911409.1">
    <property type="nucleotide sequence ID" value="NZ_OU594967.1"/>
</dbReference>
<feature type="transmembrane region" description="Helical" evidence="5">
    <location>
        <begin position="73"/>
        <end position="92"/>
    </location>
</feature>
<feature type="transmembrane region" description="Helical" evidence="5">
    <location>
        <begin position="291"/>
        <end position="311"/>
    </location>
</feature>
<evidence type="ECO:0000256" key="3">
    <source>
        <dbReference type="ARBA" id="ARBA00022989"/>
    </source>
</evidence>
<dbReference type="PANTHER" id="PTHR43359">
    <property type="entry name" value="FORMATE HYDROGENLYASE SUBUNIT 4"/>
    <property type="match status" value="1"/>
</dbReference>
<keyword evidence="2 5" id="KW-0812">Transmembrane</keyword>
<feature type="transmembrane region" description="Helical" evidence="5">
    <location>
        <begin position="98"/>
        <end position="121"/>
    </location>
</feature>
<keyword evidence="3 5" id="KW-1133">Transmembrane helix</keyword>
<comment type="caution">
    <text evidence="6">The sequence shown here is derived from an EMBL/GenBank/DDBJ whole genome shotgun (WGS) entry which is preliminary data.</text>
</comment>
<feature type="transmembrane region" description="Helical" evidence="5">
    <location>
        <begin position="230"/>
        <end position="249"/>
    </location>
</feature>
<keyword evidence="4 5" id="KW-0472">Membrane</keyword>
<feature type="transmembrane region" description="Helical" evidence="5">
    <location>
        <begin position="142"/>
        <end position="163"/>
    </location>
</feature>
<feature type="transmembrane region" description="Helical" evidence="5">
    <location>
        <begin position="175"/>
        <end position="194"/>
    </location>
</feature>
<dbReference type="Proteomes" id="UP000295565">
    <property type="component" value="Unassembled WGS sequence"/>
</dbReference>
<dbReference type="EMBL" id="SMGD01000006">
    <property type="protein sequence ID" value="TCK61111.1"/>
    <property type="molecule type" value="Genomic_DNA"/>
</dbReference>
<dbReference type="InterPro" id="IPR018086">
    <property type="entry name" value="NADH_UbQ_OxRdtase_su1_CS"/>
</dbReference>
<proteinExistence type="predicted"/>
<dbReference type="PANTHER" id="PTHR43359:SF1">
    <property type="entry name" value="FORMATE HYDROGENLYASE SUBUNIT 4-RELATED"/>
    <property type="match status" value="1"/>
</dbReference>
<dbReference type="GO" id="GO:0005886">
    <property type="term" value="C:plasma membrane"/>
    <property type="evidence" value="ECO:0007669"/>
    <property type="project" value="TreeGrafter"/>
</dbReference>
<feature type="transmembrane region" description="Helical" evidence="5">
    <location>
        <begin position="255"/>
        <end position="279"/>
    </location>
</feature>
<organism evidence="6 7">
    <name type="scientific">Celerinatantimonas diazotrophica</name>
    <dbReference type="NCBI Taxonomy" id="412034"/>
    <lineage>
        <taxon>Bacteria</taxon>
        <taxon>Pseudomonadati</taxon>
        <taxon>Pseudomonadota</taxon>
        <taxon>Gammaproteobacteria</taxon>
        <taxon>Celerinatantimonadaceae</taxon>
        <taxon>Celerinatantimonas</taxon>
    </lineage>
</organism>
<evidence type="ECO:0000256" key="5">
    <source>
        <dbReference type="SAM" id="Phobius"/>
    </source>
</evidence>
<keyword evidence="7" id="KW-1185">Reference proteome</keyword>
<protein>
    <submittedName>
        <fullName evidence="6">Hydrogenase-4 component C</fullName>
    </submittedName>
</protein>
<evidence type="ECO:0000256" key="1">
    <source>
        <dbReference type="ARBA" id="ARBA00004141"/>
    </source>
</evidence>